<gene>
    <name evidence="4" type="ORF">AJAP_11900</name>
</gene>
<reference evidence="4 5" key="1">
    <citation type="journal article" date="2014" name="J. Biotechnol.">
        <title>Complete genome sequence of the actinobacterium Amycolatopsis japonica MG417-CF17(T) (=DSM 44213T) producing (S,S)-N,N'-ethylenediaminedisuccinic acid.</title>
        <authorList>
            <person name="Stegmann E."/>
            <person name="Albersmeier A."/>
            <person name="Spohn M."/>
            <person name="Gert H."/>
            <person name="Weber T."/>
            <person name="Wohlleben W."/>
            <person name="Kalinowski J."/>
            <person name="Ruckert C."/>
        </authorList>
    </citation>
    <scope>NUCLEOTIDE SEQUENCE [LARGE SCALE GENOMIC DNA]</scope>
    <source>
        <strain evidence="5">MG417-CF17 (DSM 44213)</strain>
    </source>
</reference>
<evidence type="ECO:0000256" key="2">
    <source>
        <dbReference type="SAM" id="SignalP"/>
    </source>
</evidence>
<dbReference type="Proteomes" id="UP000028492">
    <property type="component" value="Chromosome"/>
</dbReference>
<dbReference type="SUPFAM" id="SSF51556">
    <property type="entry name" value="Metallo-dependent hydrolases"/>
    <property type="match status" value="1"/>
</dbReference>
<feature type="signal peptide" evidence="2">
    <location>
        <begin position="1"/>
        <end position="30"/>
    </location>
</feature>
<protein>
    <submittedName>
        <fullName evidence="4">Coagulation factor 5/8 type domain-containing protein</fullName>
    </submittedName>
</protein>
<dbReference type="STRING" id="208439.AJAP_11900"/>
<dbReference type="KEGG" id="aja:AJAP_11900"/>
<dbReference type="EMBL" id="CP008953">
    <property type="protein sequence ID" value="AIG75264.1"/>
    <property type="molecule type" value="Genomic_DNA"/>
</dbReference>
<dbReference type="eggNOG" id="COG2355">
    <property type="taxonomic scope" value="Bacteria"/>
</dbReference>
<dbReference type="InterPro" id="IPR032466">
    <property type="entry name" value="Metal_Hydrolase"/>
</dbReference>
<proteinExistence type="predicted"/>
<evidence type="ECO:0000256" key="1">
    <source>
        <dbReference type="SAM" id="MobiDB-lite"/>
    </source>
</evidence>
<organism evidence="4 5">
    <name type="scientific">Amycolatopsis japonica</name>
    <dbReference type="NCBI Taxonomy" id="208439"/>
    <lineage>
        <taxon>Bacteria</taxon>
        <taxon>Bacillati</taxon>
        <taxon>Actinomycetota</taxon>
        <taxon>Actinomycetes</taxon>
        <taxon>Pseudonocardiales</taxon>
        <taxon>Pseudonocardiaceae</taxon>
        <taxon>Amycolatopsis</taxon>
        <taxon>Amycolatopsis japonica group</taxon>
    </lineage>
</organism>
<dbReference type="RefSeq" id="WP_038510644.1">
    <property type="nucleotide sequence ID" value="NZ_CP008953.1"/>
</dbReference>
<keyword evidence="5" id="KW-1185">Reference proteome</keyword>
<feature type="chain" id="PRO_5001710020" evidence="2">
    <location>
        <begin position="31"/>
        <end position="663"/>
    </location>
</feature>
<feature type="domain" description="F5/8 type C" evidence="3">
    <location>
        <begin position="525"/>
        <end position="663"/>
    </location>
</feature>
<dbReference type="AlphaFoldDB" id="A0A075URY5"/>
<feature type="region of interest" description="Disordered" evidence="1">
    <location>
        <begin position="29"/>
        <end position="50"/>
    </location>
</feature>
<dbReference type="Gene3D" id="3.20.20.140">
    <property type="entry name" value="Metal-dependent hydrolases"/>
    <property type="match status" value="1"/>
</dbReference>
<dbReference type="InterPro" id="IPR008979">
    <property type="entry name" value="Galactose-bd-like_sf"/>
</dbReference>
<dbReference type="Pfam" id="PF22633">
    <property type="entry name" value="F5_F8_type_C_2"/>
    <property type="match status" value="1"/>
</dbReference>
<accession>A0A075URY5</accession>
<dbReference type="Gene3D" id="2.60.120.260">
    <property type="entry name" value="Galactose-binding domain-like"/>
    <property type="match status" value="1"/>
</dbReference>
<dbReference type="HOGENOM" id="CLU_012378_1_0_11"/>
<sequence length="663" mass="72965">MRRLRRVLSLAMAALAAIALVVGVTPTSSAASNWWEPPNRPSPDSEIGATGAPFTGAQGGEVRGFVDGHNHILANEGFGGRLICGKPFSPAGVADALKDCPEHYPDGRGATFENLTADPDGHHDPVGWPSFKEWPTHKSLTHQQNYYAWIERAWRGGLRIMVNDLVSNGVLCALPIMPKDRGCDEMDAIRLQARKSWEMQDYIDGIYGGPGKGFFRIVTSPEQARQVVMDGKLAIILGVETSEPFGCKMIMDVAQCSAAQIDAGINELYSLGVRSMFLCHKFDNGLCGVRFDSGTTGQILQAGQFSCCATTWTTEVCPGPQQDNPIAGGDPAKRCNTRGLTRLGEHALRRMMERNMMVELDHMSVKAAARTLDILEAENYPGVLSTHSWMDAGWSERVYKLGGFITGYDNGSESFVNEWRRNKALRDQYKVGYGFGADMNGVGGWPAPRTGASNPVVYPYRTFDGATTMDRQKTGERVWDVNVDGAAHYGLIPDWIEDVRMVGGQAVIDDLAKGAESYLKTWEATTAHRLGTDLAHAKPATASSTEWNPFVNLSPSRAVDGDRSTRWSSSWNDGQWYYVDLGSERNVGRVTIDWEAAYASEYRIEAWSEASGTWQTAWSTTAGDGGIDTARFEPVTTRWVRFVGVKRATRYCFSFWEFGVFAS</sequence>
<evidence type="ECO:0000259" key="3">
    <source>
        <dbReference type="PROSITE" id="PS50022"/>
    </source>
</evidence>
<keyword evidence="2" id="KW-0732">Signal</keyword>
<name>A0A075URY5_9PSEU</name>
<dbReference type="SUPFAM" id="SSF49785">
    <property type="entry name" value="Galactose-binding domain-like"/>
    <property type="match status" value="1"/>
</dbReference>
<dbReference type="InterPro" id="IPR000421">
    <property type="entry name" value="FA58C"/>
</dbReference>
<dbReference type="PROSITE" id="PS50022">
    <property type="entry name" value="FA58C_3"/>
    <property type="match status" value="1"/>
</dbReference>
<evidence type="ECO:0000313" key="5">
    <source>
        <dbReference type="Proteomes" id="UP000028492"/>
    </source>
</evidence>
<evidence type="ECO:0000313" key="4">
    <source>
        <dbReference type="EMBL" id="AIG75264.1"/>
    </source>
</evidence>